<evidence type="ECO:0000259" key="3">
    <source>
        <dbReference type="Pfam" id="PF07992"/>
    </source>
</evidence>
<evidence type="ECO:0000313" key="4">
    <source>
        <dbReference type="EMBL" id="RWR54718.1"/>
    </source>
</evidence>
<dbReference type="Proteomes" id="UP000288071">
    <property type="component" value="Unassembled WGS sequence"/>
</dbReference>
<evidence type="ECO:0000256" key="1">
    <source>
        <dbReference type="ARBA" id="ARBA00023002"/>
    </source>
</evidence>
<protein>
    <submittedName>
        <fullName evidence="4">NAD(P)/FAD-dependent oxidoreductase</fullName>
    </submittedName>
</protein>
<dbReference type="Gene3D" id="3.50.50.60">
    <property type="entry name" value="FAD/NAD(P)-binding domain"/>
    <property type="match status" value="1"/>
</dbReference>
<feature type="domain" description="FAD/NAD(P)-binding" evidence="3">
    <location>
        <begin position="75"/>
        <end position="389"/>
    </location>
</feature>
<proteinExistence type="predicted"/>
<gene>
    <name evidence="4" type="ORF">EOW66_01225</name>
</gene>
<dbReference type="InterPro" id="IPR023753">
    <property type="entry name" value="FAD/NAD-binding_dom"/>
</dbReference>
<reference evidence="4" key="2">
    <citation type="submission" date="2019-01" db="EMBL/GenBank/DDBJ databases">
        <authorList>
            <person name="Li Y."/>
        </authorList>
    </citation>
    <scope>NUCLEOTIDE SEQUENCE [LARGE SCALE GENOMIC DNA]</scope>
    <source>
        <strain evidence="4">CGMCC 1.12963</strain>
    </source>
</reference>
<dbReference type="GO" id="GO:0004497">
    <property type="term" value="F:monooxygenase activity"/>
    <property type="evidence" value="ECO:0007669"/>
    <property type="project" value="TreeGrafter"/>
</dbReference>
<dbReference type="PANTHER" id="PTHR43539:SF91">
    <property type="entry name" value="FAD-DEPENDENT URATE HYDROXYLASE"/>
    <property type="match status" value="1"/>
</dbReference>
<dbReference type="Pfam" id="PF07992">
    <property type="entry name" value="Pyr_redox_2"/>
    <property type="match status" value="1"/>
</dbReference>
<dbReference type="InterPro" id="IPR036188">
    <property type="entry name" value="FAD/NAD-bd_sf"/>
</dbReference>
<keyword evidence="5" id="KW-1185">Reference proteome</keyword>
<keyword evidence="1" id="KW-0560">Oxidoreductase</keyword>
<evidence type="ECO:0000313" key="5">
    <source>
        <dbReference type="Proteomes" id="UP000288071"/>
    </source>
</evidence>
<accession>A0A443LZU9</accession>
<reference evidence="4" key="1">
    <citation type="submission" date="2019-01" db="EMBL/GenBank/DDBJ databases">
        <title>Sinorhodobacter populi sp. nov. isolated from the symptomatic bark tissue of Populus euramericana canker.</title>
        <authorList>
            <person name="Xu G."/>
        </authorList>
    </citation>
    <scope>NUCLEOTIDE SEQUENCE [LARGE SCALE GENOMIC DNA]</scope>
    <source>
        <strain evidence="4">CGMCC 1.12963</strain>
    </source>
</reference>
<evidence type="ECO:0000256" key="2">
    <source>
        <dbReference type="SAM" id="MobiDB-lite"/>
    </source>
</evidence>
<dbReference type="AlphaFoldDB" id="A0A443LZU9"/>
<dbReference type="SUPFAM" id="SSF51905">
    <property type="entry name" value="FAD/NAD(P)-binding domain"/>
    <property type="match status" value="1"/>
</dbReference>
<sequence length="548" mass="60507">MSTSPDMVKKNGLFRRTELSLLKPTAGIDAKPLHDAPARLAKLEEQVRLDLLNLDYPAYPWVTPRQSASGEHIWDVVIVGAGQGGLALSFGLRREKVDNVIALDRAPAGREGPWITYARMLTLRSGKHVTGPDLGVGSLTPRAWYVAVYGEKAWDELGKWHRGVWQDYLIWYRKVLDLPVRNCTEITGLEPEGELIRVSGHDVDSKEPLSWLARKVVLSTGIEGNGAWQLPDLDFAAIPEGRYMHTNWEYDLSVVIGKRVAVLGAGASAFDTAAAALEIGAAEVHQFVRRKTIPDVNPFRLMERSGFLHHFADMTDQQRWDWMMAITGEGQPPTQDGVNRCTAHDNYRLSLGVSWKGVRMIGDEIALTLSDGTTVMTDFLILGTGYKVDLSKRPELAPFADRIELWGDAFTPPASQRKDPVLDYPYLSGDLSFREKVPGTAPFLKNIHNFTYMATASVGYSGASLTGMKYGIRRLMDGITSFLWLAEADYYLDEIRAYADLDLDTDDLVKVAKKTAAERAPGGAPSGRKSAAASEPEGDFSPAPQQAQ</sequence>
<feature type="region of interest" description="Disordered" evidence="2">
    <location>
        <begin position="515"/>
        <end position="548"/>
    </location>
</feature>
<dbReference type="RefSeq" id="WP_128154201.1">
    <property type="nucleotide sequence ID" value="NZ_JBHSOM010000007.1"/>
</dbReference>
<comment type="caution">
    <text evidence="4">The sequence shown here is derived from an EMBL/GenBank/DDBJ whole genome shotgun (WGS) entry which is preliminary data.</text>
</comment>
<organism evidence="4 5">
    <name type="scientific">Paenirhodobacter huangdaonensis</name>
    <dbReference type="NCBI Taxonomy" id="2501515"/>
    <lineage>
        <taxon>Bacteria</taxon>
        <taxon>Pseudomonadati</taxon>
        <taxon>Pseudomonadota</taxon>
        <taxon>Alphaproteobacteria</taxon>
        <taxon>Rhodobacterales</taxon>
        <taxon>Rhodobacter group</taxon>
        <taxon>Paenirhodobacter</taxon>
    </lineage>
</organism>
<dbReference type="PANTHER" id="PTHR43539">
    <property type="entry name" value="FLAVIN-BINDING MONOOXYGENASE-LIKE PROTEIN (AFU_ORTHOLOGUE AFUA_4G09220)"/>
    <property type="match status" value="1"/>
</dbReference>
<dbReference type="GO" id="GO:0050660">
    <property type="term" value="F:flavin adenine dinucleotide binding"/>
    <property type="evidence" value="ECO:0007669"/>
    <property type="project" value="TreeGrafter"/>
</dbReference>
<name>A0A443LZU9_9RHOB</name>
<dbReference type="InterPro" id="IPR050982">
    <property type="entry name" value="Auxin_biosynth/cation_transpt"/>
</dbReference>
<dbReference type="PRINTS" id="PR00411">
    <property type="entry name" value="PNDRDTASEI"/>
</dbReference>
<dbReference type="EMBL" id="SAVA01000001">
    <property type="protein sequence ID" value="RWR54718.1"/>
    <property type="molecule type" value="Genomic_DNA"/>
</dbReference>